<keyword evidence="3" id="KW-0731">Sigma factor</keyword>
<evidence type="ECO:0000259" key="6">
    <source>
        <dbReference type="Pfam" id="PF08281"/>
    </source>
</evidence>
<dbReference type="GO" id="GO:0016987">
    <property type="term" value="F:sigma factor activity"/>
    <property type="evidence" value="ECO:0007669"/>
    <property type="project" value="UniProtKB-KW"/>
</dbReference>
<dbReference type="Proteomes" id="UP000652013">
    <property type="component" value="Unassembled WGS sequence"/>
</dbReference>
<accession>A0A8J3YDX3</accession>
<dbReference type="InterPro" id="IPR013325">
    <property type="entry name" value="RNA_pol_sigma_r2"/>
</dbReference>
<feature type="domain" description="RNA polymerase sigma-70 region 2" evidence="5">
    <location>
        <begin position="10"/>
        <end position="73"/>
    </location>
</feature>
<keyword evidence="4" id="KW-0804">Transcription</keyword>
<gene>
    <name evidence="8" type="primary">rpoE_18</name>
    <name evidence="8" type="ORF">Sya03_55220</name>
</gene>
<dbReference type="GO" id="GO:0006352">
    <property type="term" value="P:DNA-templated transcription initiation"/>
    <property type="evidence" value="ECO:0007669"/>
    <property type="project" value="InterPro"/>
</dbReference>
<evidence type="ECO:0000256" key="2">
    <source>
        <dbReference type="ARBA" id="ARBA00023015"/>
    </source>
</evidence>
<dbReference type="Pfam" id="PF20239">
    <property type="entry name" value="DUF6596"/>
    <property type="match status" value="1"/>
</dbReference>
<proteinExistence type="inferred from homology"/>
<dbReference type="Pfam" id="PF04542">
    <property type="entry name" value="Sigma70_r2"/>
    <property type="match status" value="1"/>
</dbReference>
<dbReference type="InterPro" id="IPR007627">
    <property type="entry name" value="RNA_pol_sigma70_r2"/>
</dbReference>
<dbReference type="SUPFAM" id="SSF88946">
    <property type="entry name" value="Sigma2 domain of RNA polymerase sigma factors"/>
    <property type="match status" value="1"/>
</dbReference>
<dbReference type="PANTHER" id="PTHR47756:SF2">
    <property type="entry name" value="BLL6612 PROTEIN"/>
    <property type="match status" value="1"/>
</dbReference>
<name>A0A8J3YDX3_9ACTN</name>
<dbReference type="PANTHER" id="PTHR47756">
    <property type="entry name" value="BLL6612 PROTEIN-RELATED"/>
    <property type="match status" value="1"/>
</dbReference>
<feature type="domain" description="DUF6596" evidence="7">
    <location>
        <begin position="168"/>
        <end position="268"/>
    </location>
</feature>
<comment type="similarity">
    <text evidence="1">Belongs to the sigma-70 factor family. ECF subfamily.</text>
</comment>
<dbReference type="InterPro" id="IPR046531">
    <property type="entry name" value="DUF6596"/>
</dbReference>
<feature type="domain" description="RNA polymerase sigma factor 70 region 4 type 2" evidence="6">
    <location>
        <begin position="101"/>
        <end position="152"/>
    </location>
</feature>
<dbReference type="CDD" id="cd06171">
    <property type="entry name" value="Sigma70_r4"/>
    <property type="match status" value="1"/>
</dbReference>
<evidence type="ECO:0000259" key="7">
    <source>
        <dbReference type="Pfam" id="PF20239"/>
    </source>
</evidence>
<comment type="caution">
    <text evidence="8">The sequence shown here is derived from an EMBL/GenBank/DDBJ whole genome shotgun (WGS) entry which is preliminary data.</text>
</comment>
<dbReference type="Pfam" id="PF08281">
    <property type="entry name" value="Sigma70_r4_2"/>
    <property type="match status" value="1"/>
</dbReference>
<dbReference type="AlphaFoldDB" id="A0A8J3YDX3"/>
<sequence length="390" mass="41630">MTPVEEELRRQAPAVTAALVRRYGDFAACEDATQEALLAAATRWPVDGVPDDPRAWLVTVASRRRIEALRSDAARRRREESLAVLAAPGPAAASDDTLTLQFLCCHPALTEASQVALTLRAVGGLTTAEIARAFLVPEATVAQRISRAKAKLRGASFAPPPNAERGERLAAVRQVLYLIFNEGYTAGSGDSLHRAELAAEAIRLARELHRLLPDDGEVAGLLALMLLTDARRPARTTADGALVPLAAQDRTRWDHAAIAEGSALLAGALRGAAAGPYQLQAAIAAVHDEAGRPEDTDWRQILVLYDLLHAVAPGPMVTLNRLVAVAMVHGPQRALAGLDAAGLDHHRADAVRAHLLELAGDAAGARAWYERAAARTQNAAERRYLLSRPT</sequence>
<protein>
    <submittedName>
        <fullName evidence="8">RNA polymerase sigma24 factor</fullName>
    </submittedName>
</protein>
<dbReference type="SUPFAM" id="SSF88659">
    <property type="entry name" value="Sigma3 and sigma4 domains of RNA polymerase sigma factors"/>
    <property type="match status" value="1"/>
</dbReference>
<dbReference type="InterPro" id="IPR014284">
    <property type="entry name" value="RNA_pol_sigma-70_dom"/>
</dbReference>
<dbReference type="InterPro" id="IPR013324">
    <property type="entry name" value="RNA_pol_sigma_r3/r4-like"/>
</dbReference>
<dbReference type="GO" id="GO:0003677">
    <property type="term" value="F:DNA binding"/>
    <property type="evidence" value="ECO:0007669"/>
    <property type="project" value="InterPro"/>
</dbReference>
<dbReference type="NCBIfam" id="TIGR02937">
    <property type="entry name" value="sigma70-ECF"/>
    <property type="match status" value="1"/>
</dbReference>
<organism evidence="8 9">
    <name type="scientific">Spirilliplanes yamanashiensis</name>
    <dbReference type="NCBI Taxonomy" id="42233"/>
    <lineage>
        <taxon>Bacteria</taxon>
        <taxon>Bacillati</taxon>
        <taxon>Actinomycetota</taxon>
        <taxon>Actinomycetes</taxon>
        <taxon>Micromonosporales</taxon>
        <taxon>Micromonosporaceae</taxon>
        <taxon>Spirilliplanes</taxon>
    </lineage>
</organism>
<evidence type="ECO:0000259" key="5">
    <source>
        <dbReference type="Pfam" id="PF04542"/>
    </source>
</evidence>
<evidence type="ECO:0000256" key="3">
    <source>
        <dbReference type="ARBA" id="ARBA00023082"/>
    </source>
</evidence>
<evidence type="ECO:0000313" key="9">
    <source>
        <dbReference type="Proteomes" id="UP000652013"/>
    </source>
</evidence>
<evidence type="ECO:0000256" key="4">
    <source>
        <dbReference type="ARBA" id="ARBA00023163"/>
    </source>
</evidence>
<dbReference type="EMBL" id="BOOY01000039">
    <property type="protein sequence ID" value="GIJ06170.1"/>
    <property type="molecule type" value="Genomic_DNA"/>
</dbReference>
<keyword evidence="9" id="KW-1185">Reference proteome</keyword>
<keyword evidence="2" id="KW-0805">Transcription regulation</keyword>
<reference evidence="8" key="1">
    <citation type="submission" date="2021-01" db="EMBL/GenBank/DDBJ databases">
        <title>Whole genome shotgun sequence of Spirilliplanes yamanashiensis NBRC 15828.</title>
        <authorList>
            <person name="Komaki H."/>
            <person name="Tamura T."/>
        </authorList>
    </citation>
    <scope>NUCLEOTIDE SEQUENCE</scope>
    <source>
        <strain evidence="8">NBRC 15828</strain>
    </source>
</reference>
<dbReference type="Gene3D" id="1.10.1740.10">
    <property type="match status" value="1"/>
</dbReference>
<evidence type="ECO:0000313" key="8">
    <source>
        <dbReference type="EMBL" id="GIJ06170.1"/>
    </source>
</evidence>
<evidence type="ECO:0000256" key="1">
    <source>
        <dbReference type="ARBA" id="ARBA00010641"/>
    </source>
</evidence>
<dbReference type="InterPro" id="IPR036388">
    <property type="entry name" value="WH-like_DNA-bd_sf"/>
</dbReference>
<dbReference type="Gene3D" id="1.10.10.10">
    <property type="entry name" value="Winged helix-like DNA-binding domain superfamily/Winged helix DNA-binding domain"/>
    <property type="match status" value="1"/>
</dbReference>
<dbReference type="InterPro" id="IPR013249">
    <property type="entry name" value="RNA_pol_sigma70_r4_t2"/>
</dbReference>